<dbReference type="PANTHER" id="PTHR30160">
    <property type="entry name" value="TETRAACYLDISACCHARIDE 4'-KINASE-RELATED"/>
    <property type="match status" value="1"/>
</dbReference>
<sequence>MNILVIKLGAAGDIIRTTAILPGLKQKYPGSSIDWVTQSSYHEIIQGNPFIRKVFFIDKDKEKLASSFYNLIISCDDDLGACNLASQVPHDYLIGAYAHGKKPVYTPNAAAWFDNGLISRHGLRKANVLKRKNEKTYQELWYNIIGIPYAKQEPQLILAKKDTLYAQGFARKNNFNGKSYIVGFNPGSSTRWWDKRMSVGDTVKLGWEIRDRYPDSKVILLGGPEEIERNKIIKKRLPFLIDSGVNNSLGQFASIINLCQTVITSDSLAMHMAIALKKKVVVFFAPTSHKEIEIYDRGYKVLPVRGCVGCYRKECRIKPIYDIDAMAKLI</sequence>
<evidence type="ECO:0000256" key="2">
    <source>
        <dbReference type="ARBA" id="ARBA00022679"/>
    </source>
</evidence>
<dbReference type="Gene3D" id="3.40.50.2000">
    <property type="entry name" value="Glycogen Phosphorylase B"/>
    <property type="match status" value="2"/>
</dbReference>
<dbReference type="EMBL" id="LCLS01000011">
    <property type="protein sequence ID" value="KKU21835.1"/>
    <property type="molecule type" value="Genomic_DNA"/>
</dbReference>
<evidence type="ECO:0000256" key="1">
    <source>
        <dbReference type="ARBA" id="ARBA00022676"/>
    </source>
</evidence>
<gene>
    <name evidence="3" type="ORF">UX31_C0011G0027</name>
</gene>
<keyword evidence="1" id="KW-0328">Glycosyltransferase</keyword>
<protein>
    <submittedName>
        <fullName evidence="3">Glycosyl transferase, family 9</fullName>
    </submittedName>
</protein>
<dbReference type="Proteomes" id="UP000034107">
    <property type="component" value="Unassembled WGS sequence"/>
</dbReference>
<organism evidence="3 4">
    <name type="scientific">Candidatus Nomurabacteria bacterium GW2011_GWA1_46_11</name>
    <dbReference type="NCBI Taxonomy" id="1618732"/>
    <lineage>
        <taxon>Bacteria</taxon>
        <taxon>Candidatus Nomuraibacteriota</taxon>
    </lineage>
</organism>
<keyword evidence="2 3" id="KW-0808">Transferase</keyword>
<dbReference type="GO" id="GO:0009244">
    <property type="term" value="P:lipopolysaccharide core region biosynthetic process"/>
    <property type="evidence" value="ECO:0007669"/>
    <property type="project" value="TreeGrafter"/>
</dbReference>
<evidence type="ECO:0000313" key="3">
    <source>
        <dbReference type="EMBL" id="KKU21835.1"/>
    </source>
</evidence>
<proteinExistence type="predicted"/>
<dbReference type="CDD" id="cd03789">
    <property type="entry name" value="GT9_LPS_heptosyltransferase"/>
    <property type="match status" value="1"/>
</dbReference>
<accession>A0A0G1RLM7</accession>
<dbReference type="InterPro" id="IPR051199">
    <property type="entry name" value="LPS_LOS_Heptosyltrfase"/>
</dbReference>
<dbReference type="PANTHER" id="PTHR30160:SF1">
    <property type="entry name" value="LIPOPOLYSACCHARIDE 1,2-N-ACETYLGLUCOSAMINETRANSFERASE-RELATED"/>
    <property type="match status" value="1"/>
</dbReference>
<dbReference type="SUPFAM" id="SSF53756">
    <property type="entry name" value="UDP-Glycosyltransferase/glycogen phosphorylase"/>
    <property type="match status" value="1"/>
</dbReference>
<dbReference type="GO" id="GO:0008713">
    <property type="term" value="F:ADP-heptose-lipopolysaccharide heptosyltransferase activity"/>
    <property type="evidence" value="ECO:0007669"/>
    <property type="project" value="TreeGrafter"/>
</dbReference>
<comment type="caution">
    <text evidence="3">The sequence shown here is derived from an EMBL/GenBank/DDBJ whole genome shotgun (WGS) entry which is preliminary data.</text>
</comment>
<evidence type="ECO:0000313" key="4">
    <source>
        <dbReference type="Proteomes" id="UP000034107"/>
    </source>
</evidence>
<dbReference type="InterPro" id="IPR002201">
    <property type="entry name" value="Glyco_trans_9"/>
</dbReference>
<name>A0A0G1RLM7_9BACT</name>
<reference evidence="3 4" key="1">
    <citation type="journal article" date="2015" name="Nature">
        <title>rRNA introns, odd ribosomes, and small enigmatic genomes across a large radiation of phyla.</title>
        <authorList>
            <person name="Brown C.T."/>
            <person name="Hug L.A."/>
            <person name="Thomas B.C."/>
            <person name="Sharon I."/>
            <person name="Castelle C.J."/>
            <person name="Singh A."/>
            <person name="Wilkins M.J."/>
            <person name="Williams K.H."/>
            <person name="Banfield J.F."/>
        </authorList>
    </citation>
    <scope>NUCLEOTIDE SEQUENCE [LARGE SCALE GENOMIC DNA]</scope>
</reference>
<dbReference type="AlphaFoldDB" id="A0A0G1RLM7"/>
<dbReference type="GO" id="GO:0005829">
    <property type="term" value="C:cytosol"/>
    <property type="evidence" value="ECO:0007669"/>
    <property type="project" value="TreeGrafter"/>
</dbReference>
<dbReference type="Pfam" id="PF01075">
    <property type="entry name" value="Glyco_transf_9"/>
    <property type="match status" value="1"/>
</dbReference>